<gene>
    <name evidence="2" type="ORF">RchiOBHm_Chr7g0182081</name>
</gene>
<feature type="region of interest" description="Disordered" evidence="1">
    <location>
        <begin position="58"/>
        <end position="91"/>
    </location>
</feature>
<evidence type="ECO:0000313" key="3">
    <source>
        <dbReference type="Proteomes" id="UP000238479"/>
    </source>
</evidence>
<dbReference type="Proteomes" id="UP000238479">
    <property type="component" value="Chromosome 7"/>
</dbReference>
<reference evidence="2 3" key="1">
    <citation type="journal article" date="2018" name="Nat. Genet.">
        <title>The Rosa genome provides new insights in the design of modern roses.</title>
        <authorList>
            <person name="Bendahmane M."/>
        </authorList>
    </citation>
    <scope>NUCLEOTIDE SEQUENCE [LARGE SCALE GENOMIC DNA]</scope>
    <source>
        <strain evidence="3">cv. Old Blush</strain>
    </source>
</reference>
<keyword evidence="3" id="KW-1185">Reference proteome</keyword>
<dbReference type="EMBL" id="PDCK01000045">
    <property type="protein sequence ID" value="PRQ16241.1"/>
    <property type="molecule type" value="Genomic_DNA"/>
</dbReference>
<sequence>MEYKYLRGLPNFVKQLTDVNDRLAVTIKMALMLPRAEPVRDTQIRVLDDLGDDCSAEKAHIPNQFFGPKNGEPSSENKEPDPATPSISGQR</sequence>
<evidence type="ECO:0000313" key="2">
    <source>
        <dbReference type="EMBL" id="PRQ16241.1"/>
    </source>
</evidence>
<dbReference type="Gramene" id="PRQ16241">
    <property type="protein sequence ID" value="PRQ16241"/>
    <property type="gene ID" value="RchiOBHm_Chr7g0182081"/>
</dbReference>
<name>A0A2P6P2V4_ROSCH</name>
<protein>
    <submittedName>
        <fullName evidence="2">Uncharacterized protein</fullName>
    </submittedName>
</protein>
<comment type="caution">
    <text evidence="2">The sequence shown here is derived from an EMBL/GenBank/DDBJ whole genome shotgun (WGS) entry which is preliminary data.</text>
</comment>
<dbReference type="AlphaFoldDB" id="A0A2P6P2V4"/>
<proteinExistence type="predicted"/>
<evidence type="ECO:0000256" key="1">
    <source>
        <dbReference type="SAM" id="MobiDB-lite"/>
    </source>
</evidence>
<organism evidence="2 3">
    <name type="scientific">Rosa chinensis</name>
    <name type="common">China rose</name>
    <dbReference type="NCBI Taxonomy" id="74649"/>
    <lineage>
        <taxon>Eukaryota</taxon>
        <taxon>Viridiplantae</taxon>
        <taxon>Streptophyta</taxon>
        <taxon>Embryophyta</taxon>
        <taxon>Tracheophyta</taxon>
        <taxon>Spermatophyta</taxon>
        <taxon>Magnoliopsida</taxon>
        <taxon>eudicotyledons</taxon>
        <taxon>Gunneridae</taxon>
        <taxon>Pentapetalae</taxon>
        <taxon>rosids</taxon>
        <taxon>fabids</taxon>
        <taxon>Rosales</taxon>
        <taxon>Rosaceae</taxon>
        <taxon>Rosoideae</taxon>
        <taxon>Rosoideae incertae sedis</taxon>
        <taxon>Rosa</taxon>
    </lineage>
</organism>
<accession>A0A2P6P2V4</accession>